<dbReference type="PANTHER" id="PTHR39087:SF2">
    <property type="entry name" value="UPF0104 MEMBRANE PROTEIN MJ1595"/>
    <property type="match status" value="1"/>
</dbReference>
<sequence length="361" mass="38437">MSGETPLEHRQDATRPPKEEEAIHPKSVPGLPEIELPGIGVAIGWLSGLLLLGVIVGFALHFGDVQVFLSTLRSANPLWLAAAVACQIATYACAAAVWFRIFSRTETRQSFAGLFKLAVVQLFANQALPSGGFSGIVIVAKGLVRRGVAPSLVMTALLVDGFSYYASYLMVGLLAFVILWHSGDLGTARLPLAIAFVLVLLALVLATFLLIRRQGRIIPKAALRWAPAAKMAAILGSAHTDMLRDGKLILEAFFLQIGVFLLDAATLWIAARSVGLDVGPIGAFLSFVLASVVATLSPIPLGLGTFEGTCTGLLHVMGSGIESSLAATLILRGFTLWLPMVPGLWLMRSEMDETALHDTDL</sequence>
<evidence type="ECO:0000256" key="5">
    <source>
        <dbReference type="ARBA" id="ARBA00023136"/>
    </source>
</evidence>
<keyword evidence="4 7" id="KW-1133">Transmembrane helix</keyword>
<feature type="transmembrane region" description="Helical" evidence="7">
    <location>
        <begin position="248"/>
        <end position="271"/>
    </location>
</feature>
<feature type="transmembrane region" description="Helical" evidence="7">
    <location>
        <begin position="75"/>
        <end position="99"/>
    </location>
</feature>
<feature type="transmembrane region" description="Helical" evidence="7">
    <location>
        <begin position="192"/>
        <end position="211"/>
    </location>
</feature>
<feature type="compositionally biased region" description="Basic and acidic residues" evidence="6">
    <location>
        <begin position="1"/>
        <end position="24"/>
    </location>
</feature>
<feature type="transmembrane region" description="Helical" evidence="7">
    <location>
        <begin position="152"/>
        <end position="180"/>
    </location>
</feature>
<dbReference type="PANTHER" id="PTHR39087">
    <property type="entry name" value="UPF0104 MEMBRANE PROTEIN MJ1595"/>
    <property type="match status" value="1"/>
</dbReference>
<dbReference type="EMBL" id="JAVIIW010000014">
    <property type="protein sequence ID" value="MDX8479563.1"/>
    <property type="molecule type" value="Genomic_DNA"/>
</dbReference>
<keyword evidence="9" id="KW-1185">Reference proteome</keyword>
<accession>A0ABU4XXY6</accession>
<comment type="caution">
    <text evidence="8">The sequence shown here is derived from an EMBL/GenBank/DDBJ whole genome shotgun (WGS) entry which is preliminary data.</text>
</comment>
<organism evidence="8 9">
    <name type="scientific">Mesorhizobium album</name>
    <dbReference type="NCBI Taxonomy" id="3072314"/>
    <lineage>
        <taxon>Bacteria</taxon>
        <taxon>Pseudomonadati</taxon>
        <taxon>Pseudomonadota</taxon>
        <taxon>Alphaproteobacteria</taxon>
        <taxon>Hyphomicrobiales</taxon>
        <taxon>Phyllobacteriaceae</taxon>
        <taxon>Mesorhizobium</taxon>
    </lineage>
</organism>
<evidence type="ECO:0000256" key="4">
    <source>
        <dbReference type="ARBA" id="ARBA00022989"/>
    </source>
</evidence>
<evidence type="ECO:0000256" key="2">
    <source>
        <dbReference type="ARBA" id="ARBA00022475"/>
    </source>
</evidence>
<evidence type="ECO:0000313" key="8">
    <source>
        <dbReference type="EMBL" id="MDX8479563.1"/>
    </source>
</evidence>
<dbReference type="NCBIfam" id="TIGR00374">
    <property type="entry name" value="flippase-like domain"/>
    <property type="match status" value="1"/>
</dbReference>
<feature type="region of interest" description="Disordered" evidence="6">
    <location>
        <begin position="1"/>
        <end position="26"/>
    </location>
</feature>
<proteinExistence type="predicted"/>
<evidence type="ECO:0000256" key="1">
    <source>
        <dbReference type="ARBA" id="ARBA00004651"/>
    </source>
</evidence>
<evidence type="ECO:0000256" key="7">
    <source>
        <dbReference type="SAM" id="Phobius"/>
    </source>
</evidence>
<dbReference type="Pfam" id="PF03706">
    <property type="entry name" value="LPG_synthase_TM"/>
    <property type="match status" value="1"/>
</dbReference>
<feature type="transmembrane region" description="Helical" evidence="7">
    <location>
        <begin position="325"/>
        <end position="347"/>
    </location>
</feature>
<reference evidence="8 9" key="1">
    <citation type="submission" date="2023-08" db="EMBL/GenBank/DDBJ databases">
        <title>Implementing the SeqCode for naming new Mesorhizobium species isolated from Vachellia karroo root nodules.</title>
        <authorList>
            <person name="Van Lill M."/>
        </authorList>
    </citation>
    <scope>NUCLEOTIDE SEQUENCE [LARGE SCALE GENOMIC DNA]</scope>
    <source>
        <strain evidence="8 9">VK24D</strain>
    </source>
</reference>
<dbReference type="InterPro" id="IPR022791">
    <property type="entry name" value="L-PG_synthase/AglD"/>
</dbReference>
<evidence type="ECO:0000256" key="3">
    <source>
        <dbReference type="ARBA" id="ARBA00022692"/>
    </source>
</evidence>
<protein>
    <submittedName>
        <fullName evidence="8">Lysylphosphatidylglycerol synthase transmembrane domain-containing protein</fullName>
    </submittedName>
</protein>
<evidence type="ECO:0000256" key="6">
    <source>
        <dbReference type="SAM" id="MobiDB-lite"/>
    </source>
</evidence>
<keyword evidence="5 7" id="KW-0472">Membrane</keyword>
<feature type="transmembrane region" description="Helical" evidence="7">
    <location>
        <begin position="119"/>
        <end position="140"/>
    </location>
</feature>
<keyword evidence="2" id="KW-1003">Cell membrane</keyword>
<gene>
    <name evidence="8" type="ORF">RFN28_13885</name>
</gene>
<dbReference type="Proteomes" id="UP001287059">
    <property type="component" value="Unassembled WGS sequence"/>
</dbReference>
<feature type="transmembrane region" description="Helical" evidence="7">
    <location>
        <begin position="39"/>
        <end position="63"/>
    </location>
</feature>
<comment type="subcellular location">
    <subcellularLocation>
        <location evidence="1">Cell membrane</location>
        <topology evidence="1">Multi-pass membrane protein</topology>
    </subcellularLocation>
</comment>
<feature type="transmembrane region" description="Helical" evidence="7">
    <location>
        <begin position="283"/>
        <end position="304"/>
    </location>
</feature>
<dbReference type="RefSeq" id="WP_320287901.1">
    <property type="nucleotide sequence ID" value="NZ_JAVIIW010000014.1"/>
</dbReference>
<keyword evidence="3 7" id="KW-0812">Transmembrane</keyword>
<name>A0ABU4XXY6_9HYPH</name>
<evidence type="ECO:0000313" key="9">
    <source>
        <dbReference type="Proteomes" id="UP001287059"/>
    </source>
</evidence>